<dbReference type="SUPFAM" id="SSF55729">
    <property type="entry name" value="Acyl-CoA N-acyltransferases (Nat)"/>
    <property type="match status" value="1"/>
</dbReference>
<dbReference type="PROSITE" id="PS51186">
    <property type="entry name" value="GNAT"/>
    <property type="match status" value="1"/>
</dbReference>
<dbReference type="GO" id="GO:0016747">
    <property type="term" value="F:acyltransferase activity, transferring groups other than amino-acyl groups"/>
    <property type="evidence" value="ECO:0007669"/>
    <property type="project" value="InterPro"/>
</dbReference>
<proteinExistence type="predicted"/>
<protein>
    <recommendedName>
        <fullName evidence="1">N-acetyltransferase domain-containing protein</fullName>
    </recommendedName>
</protein>
<evidence type="ECO:0000313" key="3">
    <source>
        <dbReference type="Proteomes" id="UP000242847"/>
    </source>
</evidence>
<dbReference type="AlphaFoldDB" id="A0A1S8DGB3"/>
<accession>A0A1S8DGB3</accession>
<sequence>MQQLPRELLPLANRFYRSHHRSMKANGQQQIWVLRTPDICACLCLQPVETGHWLTALLVAPSLRTKGLGSQLLRQVRGEVAGPIWLFCAPPLTSFYQRSGFEPTAQLPESLSSRLQRYQRSKSLVALVSLPN</sequence>
<reference evidence="2 3" key="1">
    <citation type="submission" date="2017-01" db="EMBL/GenBank/DDBJ databases">
        <title>Draft genome sequence of Pseudomonas pachastrellae type strain CCUG 46540T from a deep sea.</title>
        <authorList>
            <person name="Gomila M."/>
            <person name="Mulet M."/>
            <person name="Lalucat J."/>
            <person name="Garcia-Valdes E."/>
        </authorList>
    </citation>
    <scope>NUCLEOTIDE SEQUENCE [LARGE SCALE GENOMIC DNA]</scope>
    <source>
        <strain evidence="2 3">CCUG 46540</strain>
    </source>
</reference>
<dbReference type="CDD" id="cd04301">
    <property type="entry name" value="NAT_SF"/>
    <property type="match status" value="1"/>
</dbReference>
<dbReference type="Proteomes" id="UP000242847">
    <property type="component" value="Unassembled WGS sequence"/>
</dbReference>
<organism evidence="2 3">
    <name type="scientific">Halopseudomonas pachastrellae</name>
    <dbReference type="NCBI Taxonomy" id="254161"/>
    <lineage>
        <taxon>Bacteria</taxon>
        <taxon>Pseudomonadati</taxon>
        <taxon>Pseudomonadota</taxon>
        <taxon>Gammaproteobacteria</taxon>
        <taxon>Pseudomonadales</taxon>
        <taxon>Pseudomonadaceae</taxon>
        <taxon>Halopseudomonas</taxon>
    </lineage>
</organism>
<dbReference type="Pfam" id="PF13508">
    <property type="entry name" value="Acetyltransf_7"/>
    <property type="match status" value="1"/>
</dbReference>
<feature type="domain" description="N-acetyltransferase" evidence="1">
    <location>
        <begin position="1"/>
        <end position="125"/>
    </location>
</feature>
<dbReference type="STRING" id="254161.SAMN05216256_12066"/>
<name>A0A1S8DGB3_9GAMM</name>
<gene>
    <name evidence="2" type="ORF">BXT89_09715</name>
</gene>
<evidence type="ECO:0000259" key="1">
    <source>
        <dbReference type="PROSITE" id="PS51186"/>
    </source>
</evidence>
<dbReference type="InterPro" id="IPR000182">
    <property type="entry name" value="GNAT_dom"/>
</dbReference>
<dbReference type="EMBL" id="MUBC01000018">
    <property type="protein sequence ID" value="ONM44011.1"/>
    <property type="molecule type" value="Genomic_DNA"/>
</dbReference>
<dbReference type="InterPro" id="IPR016181">
    <property type="entry name" value="Acyl_CoA_acyltransferase"/>
</dbReference>
<keyword evidence="3" id="KW-1185">Reference proteome</keyword>
<dbReference type="Gene3D" id="3.40.630.30">
    <property type="match status" value="1"/>
</dbReference>
<dbReference type="RefSeq" id="WP_235846776.1">
    <property type="nucleotide sequence ID" value="NZ_FOUD01000020.1"/>
</dbReference>
<evidence type="ECO:0000313" key="2">
    <source>
        <dbReference type="EMBL" id="ONM44011.1"/>
    </source>
</evidence>
<comment type="caution">
    <text evidence="2">The sequence shown here is derived from an EMBL/GenBank/DDBJ whole genome shotgun (WGS) entry which is preliminary data.</text>
</comment>